<name>A0A1R3FXS0_COCAP</name>
<evidence type="ECO:0000313" key="1">
    <source>
        <dbReference type="EMBL" id="OMO50631.1"/>
    </source>
</evidence>
<keyword evidence="2" id="KW-1185">Reference proteome</keyword>
<dbReference type="Gramene" id="OMO50631">
    <property type="protein sequence ID" value="OMO50631"/>
    <property type="gene ID" value="CCACVL1_30342"/>
</dbReference>
<dbReference type="Proteomes" id="UP000188268">
    <property type="component" value="Unassembled WGS sequence"/>
</dbReference>
<reference evidence="1 2" key="1">
    <citation type="submission" date="2013-09" db="EMBL/GenBank/DDBJ databases">
        <title>Corchorus capsularis genome sequencing.</title>
        <authorList>
            <person name="Alam M."/>
            <person name="Haque M.S."/>
            <person name="Islam M.S."/>
            <person name="Emdad E.M."/>
            <person name="Islam M.M."/>
            <person name="Ahmed B."/>
            <person name="Halim A."/>
            <person name="Hossen Q.M.M."/>
            <person name="Hossain M.Z."/>
            <person name="Ahmed R."/>
            <person name="Khan M.M."/>
            <person name="Islam R."/>
            <person name="Rashid M.M."/>
            <person name="Khan S.A."/>
            <person name="Rahman M.S."/>
            <person name="Alam M."/>
        </authorList>
    </citation>
    <scope>NUCLEOTIDE SEQUENCE [LARGE SCALE GENOMIC DNA]</scope>
    <source>
        <strain evidence="2">cv. CVL-1</strain>
        <tissue evidence="1">Whole seedling</tissue>
    </source>
</reference>
<sequence length="121" mass="13208">MISYNSSKKLESKVSFLDRNSEPAEDRSHGLAVLVCVPDDADAGEVDDNALVSVGEGYFDDFPPGLEPSPFRSKCNNLAISARKRRTGATTRADPGIVCSGGTLWYQIYTAMMSYGKVLYF</sequence>
<dbReference type="EMBL" id="AWWV01016087">
    <property type="protein sequence ID" value="OMO50631.1"/>
    <property type="molecule type" value="Genomic_DNA"/>
</dbReference>
<organism evidence="1 2">
    <name type="scientific">Corchorus capsularis</name>
    <name type="common">Jute</name>
    <dbReference type="NCBI Taxonomy" id="210143"/>
    <lineage>
        <taxon>Eukaryota</taxon>
        <taxon>Viridiplantae</taxon>
        <taxon>Streptophyta</taxon>
        <taxon>Embryophyta</taxon>
        <taxon>Tracheophyta</taxon>
        <taxon>Spermatophyta</taxon>
        <taxon>Magnoliopsida</taxon>
        <taxon>eudicotyledons</taxon>
        <taxon>Gunneridae</taxon>
        <taxon>Pentapetalae</taxon>
        <taxon>rosids</taxon>
        <taxon>malvids</taxon>
        <taxon>Malvales</taxon>
        <taxon>Malvaceae</taxon>
        <taxon>Grewioideae</taxon>
        <taxon>Apeibeae</taxon>
        <taxon>Corchorus</taxon>
    </lineage>
</organism>
<evidence type="ECO:0000313" key="2">
    <source>
        <dbReference type="Proteomes" id="UP000188268"/>
    </source>
</evidence>
<accession>A0A1R3FXS0</accession>
<dbReference type="AlphaFoldDB" id="A0A1R3FXS0"/>
<comment type="caution">
    <text evidence="1">The sequence shown here is derived from an EMBL/GenBank/DDBJ whole genome shotgun (WGS) entry which is preliminary data.</text>
</comment>
<gene>
    <name evidence="1" type="ORF">CCACVL1_30342</name>
</gene>
<protein>
    <submittedName>
        <fullName evidence="1">Uncharacterized protein</fullName>
    </submittedName>
</protein>
<proteinExistence type="predicted"/>